<name>T0R7B1_SAPDV</name>
<dbReference type="AlphaFoldDB" id="T0R7B1"/>
<keyword evidence="1" id="KW-0472">Membrane</keyword>
<accession>T0R7B1</accession>
<dbReference type="GeneID" id="19940810"/>
<evidence type="ECO:0000313" key="3">
    <source>
        <dbReference type="EMBL" id="EQC42345.1"/>
    </source>
</evidence>
<dbReference type="PANTHER" id="PTHR10983:SF16">
    <property type="entry name" value="LYSOCARDIOLIPIN ACYLTRANSFERASE 1"/>
    <property type="match status" value="1"/>
</dbReference>
<evidence type="ECO:0000256" key="1">
    <source>
        <dbReference type="SAM" id="Phobius"/>
    </source>
</evidence>
<keyword evidence="1" id="KW-1133">Transmembrane helix</keyword>
<dbReference type="STRING" id="1156394.T0R7B1"/>
<dbReference type="GO" id="GO:0012505">
    <property type="term" value="C:endomembrane system"/>
    <property type="evidence" value="ECO:0007669"/>
    <property type="project" value="TreeGrafter"/>
</dbReference>
<keyword evidence="1" id="KW-0812">Transmembrane</keyword>
<dbReference type="Pfam" id="PF01553">
    <property type="entry name" value="Acyltransferase"/>
    <property type="match status" value="1"/>
</dbReference>
<feature type="domain" description="Phospholipid/glycerol acyltransferase" evidence="2">
    <location>
        <begin position="83"/>
        <end position="205"/>
    </location>
</feature>
<dbReference type="InterPro" id="IPR002123">
    <property type="entry name" value="Plipid/glycerol_acylTrfase"/>
</dbReference>
<feature type="transmembrane region" description="Helical" evidence="1">
    <location>
        <begin position="326"/>
        <end position="353"/>
    </location>
</feature>
<dbReference type="SMART" id="SM00563">
    <property type="entry name" value="PlsC"/>
    <property type="match status" value="1"/>
</dbReference>
<feature type="transmembrane region" description="Helical" evidence="1">
    <location>
        <begin position="12"/>
        <end position="31"/>
    </location>
</feature>
<dbReference type="OMA" id="TPETNIW"/>
<reference evidence="3 4" key="1">
    <citation type="submission" date="2012-04" db="EMBL/GenBank/DDBJ databases">
        <title>The Genome Sequence of Saprolegnia declina VS20.</title>
        <authorList>
            <consortium name="The Broad Institute Genome Sequencing Platform"/>
            <person name="Russ C."/>
            <person name="Nusbaum C."/>
            <person name="Tyler B."/>
            <person name="van West P."/>
            <person name="Dieguez-Uribeondo J."/>
            <person name="de Bruijn I."/>
            <person name="Tripathy S."/>
            <person name="Jiang R."/>
            <person name="Young S.K."/>
            <person name="Zeng Q."/>
            <person name="Gargeya S."/>
            <person name="Fitzgerald M."/>
            <person name="Haas B."/>
            <person name="Abouelleil A."/>
            <person name="Alvarado L."/>
            <person name="Arachchi H.M."/>
            <person name="Berlin A."/>
            <person name="Chapman S.B."/>
            <person name="Goldberg J."/>
            <person name="Griggs A."/>
            <person name="Gujja S."/>
            <person name="Hansen M."/>
            <person name="Howarth C."/>
            <person name="Imamovic A."/>
            <person name="Larimer J."/>
            <person name="McCowen C."/>
            <person name="Montmayeur A."/>
            <person name="Murphy C."/>
            <person name="Neiman D."/>
            <person name="Pearson M."/>
            <person name="Priest M."/>
            <person name="Roberts A."/>
            <person name="Saif S."/>
            <person name="Shea T."/>
            <person name="Sisk P."/>
            <person name="Sykes S."/>
            <person name="Wortman J."/>
            <person name="Nusbaum C."/>
            <person name="Birren B."/>
        </authorList>
    </citation>
    <scope>NUCLEOTIDE SEQUENCE [LARGE SCALE GENOMIC DNA]</scope>
    <source>
        <strain evidence="3 4">VS20</strain>
    </source>
</reference>
<proteinExistence type="predicted"/>
<protein>
    <recommendedName>
        <fullName evidence="2">Phospholipid/glycerol acyltransferase domain-containing protein</fullName>
    </recommendedName>
</protein>
<evidence type="ECO:0000259" key="2">
    <source>
        <dbReference type="SMART" id="SM00563"/>
    </source>
</evidence>
<dbReference type="SUPFAM" id="SSF69593">
    <property type="entry name" value="Glycerol-3-phosphate (1)-acyltransferase"/>
    <property type="match status" value="1"/>
</dbReference>
<sequence>MLNTSFLRLRAALGAAWIFLNMAVLNLYQLWIMAFKPFGRRYARQLMGTLCFQDWIDFTAFYSPSATMVVTGDAMPKDTSVPVIFIANHQVDADWWYILQLIQAHGGTPNVKIAMKDSLAKVPVFGWGMYMFETLFLRRDLAHDKPHVQQYMESFVEDAFPVWLMLFPEGTTIHTEYVTKSQNFATAQGRPTLERVLLPRAAGLQLLLDAYANTDVKPEIYDITIGYPSYSGEVPTYEMGYSRHIDVGVPSMQHVLARTHPEHVHLHITKHAFEDANTNVESFLDKQWLKKEALLNEFIAHQEFASASASRRCVTPETNIWGTLRLWAGAAISLVLLPVALPCLLLCSTVAHVRNKTHTKSTKSA</sequence>
<gene>
    <name evidence="3" type="ORF">SDRG_00083</name>
</gene>
<dbReference type="VEuPathDB" id="FungiDB:SDRG_00083"/>
<dbReference type="Proteomes" id="UP000030762">
    <property type="component" value="Unassembled WGS sequence"/>
</dbReference>
<keyword evidence="4" id="KW-1185">Reference proteome</keyword>
<dbReference type="eggNOG" id="KOG1505">
    <property type="taxonomic scope" value="Eukaryota"/>
</dbReference>
<evidence type="ECO:0000313" key="4">
    <source>
        <dbReference type="Proteomes" id="UP000030762"/>
    </source>
</evidence>
<dbReference type="PANTHER" id="PTHR10983">
    <property type="entry name" value="1-ACYLGLYCEROL-3-PHOSPHATE ACYLTRANSFERASE-RELATED"/>
    <property type="match status" value="1"/>
</dbReference>
<dbReference type="GO" id="GO:0016746">
    <property type="term" value="F:acyltransferase activity"/>
    <property type="evidence" value="ECO:0007669"/>
    <property type="project" value="InterPro"/>
</dbReference>
<dbReference type="EMBL" id="JH767132">
    <property type="protein sequence ID" value="EQC42345.1"/>
    <property type="molecule type" value="Genomic_DNA"/>
</dbReference>
<dbReference type="OrthoDB" id="189226at2759"/>
<dbReference type="RefSeq" id="XP_008603768.1">
    <property type="nucleotide sequence ID" value="XM_008605546.1"/>
</dbReference>
<organism evidence="3 4">
    <name type="scientific">Saprolegnia diclina (strain VS20)</name>
    <dbReference type="NCBI Taxonomy" id="1156394"/>
    <lineage>
        <taxon>Eukaryota</taxon>
        <taxon>Sar</taxon>
        <taxon>Stramenopiles</taxon>
        <taxon>Oomycota</taxon>
        <taxon>Saprolegniomycetes</taxon>
        <taxon>Saprolegniales</taxon>
        <taxon>Saprolegniaceae</taxon>
        <taxon>Saprolegnia</taxon>
    </lineage>
</organism>
<dbReference type="InParanoid" id="T0R7B1"/>
<dbReference type="CDD" id="cd07990">
    <property type="entry name" value="LPLAT_LCLAT1-like"/>
    <property type="match status" value="1"/>
</dbReference>